<organism evidence="1">
    <name type="scientific">marine sediment metagenome</name>
    <dbReference type="NCBI Taxonomy" id="412755"/>
    <lineage>
        <taxon>unclassified sequences</taxon>
        <taxon>metagenomes</taxon>
        <taxon>ecological metagenomes</taxon>
    </lineage>
</organism>
<protein>
    <submittedName>
        <fullName evidence="1">Uncharacterized protein</fullName>
    </submittedName>
</protein>
<name>A0A0F9KD28_9ZZZZ</name>
<accession>A0A0F9KD28</accession>
<evidence type="ECO:0000313" key="1">
    <source>
        <dbReference type="EMBL" id="KKM79868.1"/>
    </source>
</evidence>
<comment type="caution">
    <text evidence="1">The sequence shown here is derived from an EMBL/GenBank/DDBJ whole genome shotgun (WGS) entry which is preliminary data.</text>
</comment>
<dbReference type="AlphaFoldDB" id="A0A0F9KD28"/>
<gene>
    <name evidence="1" type="ORF">LCGC14_1345580</name>
</gene>
<proteinExistence type="predicted"/>
<sequence length="66" mass="7299">MKKPDNPPAFPFEVTELGGNAGMTLLDYFAGKAMQGLMGIDTTYDNLAKYSYRAAQAMLKERAKHL</sequence>
<dbReference type="EMBL" id="LAZR01008275">
    <property type="protein sequence ID" value="KKM79868.1"/>
    <property type="molecule type" value="Genomic_DNA"/>
</dbReference>
<reference evidence="1" key="1">
    <citation type="journal article" date="2015" name="Nature">
        <title>Complex archaea that bridge the gap between prokaryotes and eukaryotes.</title>
        <authorList>
            <person name="Spang A."/>
            <person name="Saw J.H."/>
            <person name="Jorgensen S.L."/>
            <person name="Zaremba-Niedzwiedzka K."/>
            <person name="Martijn J."/>
            <person name="Lind A.E."/>
            <person name="van Eijk R."/>
            <person name="Schleper C."/>
            <person name="Guy L."/>
            <person name="Ettema T.J."/>
        </authorList>
    </citation>
    <scope>NUCLEOTIDE SEQUENCE</scope>
</reference>